<name>A0A1H4ML69_9BRAD</name>
<organism evidence="2 3">
    <name type="scientific">Bradyrhizobium erythrophlei</name>
    <dbReference type="NCBI Taxonomy" id="1437360"/>
    <lineage>
        <taxon>Bacteria</taxon>
        <taxon>Pseudomonadati</taxon>
        <taxon>Pseudomonadota</taxon>
        <taxon>Alphaproteobacteria</taxon>
        <taxon>Hyphomicrobiales</taxon>
        <taxon>Nitrobacteraceae</taxon>
        <taxon>Bradyrhizobium</taxon>
    </lineage>
</organism>
<protein>
    <submittedName>
        <fullName evidence="2">Uncharacterized protein</fullName>
    </submittedName>
</protein>
<sequence length="70" mass="7980">MQMHMDTVPMPVNPPDTTEEGVLAIDRDEARPRVPKYRKQPHAKEQVAAGTRKSGLTRRANQRYISIIPK</sequence>
<gene>
    <name evidence="2" type="ORF">SAMN05444164_0350</name>
</gene>
<accession>A0A1H4ML69</accession>
<dbReference type="Proteomes" id="UP000198992">
    <property type="component" value="Unassembled WGS sequence"/>
</dbReference>
<evidence type="ECO:0000313" key="2">
    <source>
        <dbReference type="EMBL" id="SEB83514.1"/>
    </source>
</evidence>
<proteinExistence type="predicted"/>
<reference evidence="2 3" key="1">
    <citation type="submission" date="2016-10" db="EMBL/GenBank/DDBJ databases">
        <authorList>
            <person name="de Groot N.N."/>
        </authorList>
    </citation>
    <scope>NUCLEOTIDE SEQUENCE [LARGE SCALE GENOMIC DNA]</scope>
    <source>
        <strain evidence="2 3">MT12</strain>
    </source>
</reference>
<evidence type="ECO:0000256" key="1">
    <source>
        <dbReference type="SAM" id="MobiDB-lite"/>
    </source>
</evidence>
<evidence type="ECO:0000313" key="3">
    <source>
        <dbReference type="Proteomes" id="UP000198992"/>
    </source>
</evidence>
<feature type="region of interest" description="Disordered" evidence="1">
    <location>
        <begin position="1"/>
        <end position="55"/>
    </location>
</feature>
<dbReference type="AlphaFoldDB" id="A0A1H4ML69"/>
<dbReference type="EMBL" id="FNTH01000001">
    <property type="protein sequence ID" value="SEB83514.1"/>
    <property type="molecule type" value="Genomic_DNA"/>
</dbReference>
<dbReference type="RefSeq" id="WP_143046564.1">
    <property type="nucleotide sequence ID" value="NZ_FNTH01000001.1"/>
</dbReference>